<evidence type="ECO:0000313" key="2">
    <source>
        <dbReference type="Proteomes" id="UP000014018"/>
    </source>
</evidence>
<accession>A0A9W5PLB4</accession>
<dbReference type="AlphaFoldDB" id="A0A9W5PLB4"/>
<reference evidence="1 2" key="1">
    <citation type="submission" date="2012-12" db="EMBL/GenBank/DDBJ databases">
        <title>The Genome Sequence of Bacillus cereus VD133.</title>
        <authorList>
            <consortium name="The Broad Institute Genome Sequencing Platform"/>
            <consortium name="The Broad Institute Genome Sequencing Center for Infectious Disease"/>
            <person name="Feldgarden M."/>
            <person name="Van der Auwera G.A."/>
            <person name="Mahillon J."/>
            <person name="Duprez V."/>
            <person name="Timmery S."/>
            <person name="Mattelet C."/>
            <person name="Dierick K."/>
            <person name="Sun M."/>
            <person name="Yu Z."/>
            <person name="Zhu L."/>
            <person name="Hu X."/>
            <person name="Shank E.B."/>
            <person name="Swiecicka I."/>
            <person name="Hansen B.M."/>
            <person name="Andrup L."/>
            <person name="Walker B."/>
            <person name="Young S.K."/>
            <person name="Zeng Q."/>
            <person name="Gargeya S."/>
            <person name="Fitzgerald M."/>
            <person name="Haas B."/>
            <person name="Abouelleil A."/>
            <person name="Alvarado L."/>
            <person name="Arachchi H.M."/>
            <person name="Berlin A.M."/>
            <person name="Chapman S.B."/>
            <person name="Dewar J."/>
            <person name="Goldberg J."/>
            <person name="Griggs A."/>
            <person name="Gujja S."/>
            <person name="Hansen M."/>
            <person name="Howarth C."/>
            <person name="Imamovic A."/>
            <person name="Larimer J."/>
            <person name="McCowan C."/>
            <person name="Murphy C."/>
            <person name="Neiman D."/>
            <person name="Pearson M."/>
            <person name="Priest M."/>
            <person name="Roberts A."/>
            <person name="Saif S."/>
            <person name="Shea T."/>
            <person name="Sisk P."/>
            <person name="Sykes S."/>
            <person name="Wortman J."/>
            <person name="Nusbaum C."/>
            <person name="Birren B."/>
        </authorList>
    </citation>
    <scope>NUCLEOTIDE SEQUENCE [LARGE SCALE GENOMIC DNA]</scope>
    <source>
        <strain evidence="1 2">VD133</strain>
    </source>
</reference>
<dbReference type="Proteomes" id="UP000014018">
    <property type="component" value="Unassembled WGS sequence"/>
</dbReference>
<gene>
    <name evidence="1" type="ORF">IIU_05903</name>
</gene>
<evidence type="ECO:0000313" key="1">
    <source>
        <dbReference type="EMBL" id="EOO27522.1"/>
    </source>
</evidence>
<dbReference type="RefSeq" id="WP_016111855.1">
    <property type="nucleotide sequence ID" value="NZ_KB976193.1"/>
</dbReference>
<dbReference type="PROSITE" id="PS51257">
    <property type="entry name" value="PROKAR_LIPOPROTEIN"/>
    <property type="match status" value="1"/>
</dbReference>
<dbReference type="InterPro" id="IPR025648">
    <property type="entry name" value="DUF4358"/>
</dbReference>
<sequence>MMELLKKINIKTCFTMLVCMITAGALIGCSSKTKNISAKEVGESIEHAVKIDALKKGDQKKLQKLYDISAEDVEDFVLYTAPTNIKADEVVVLKVKDSKNIESIKKKILERIDSQSKKFKDYLPNENFLIENHILKIKGNYVLLAVSAQADKIEKAFNEALN</sequence>
<dbReference type="Pfam" id="PF14270">
    <property type="entry name" value="DUF4358"/>
    <property type="match status" value="1"/>
</dbReference>
<dbReference type="EMBL" id="AHFB01000109">
    <property type="protein sequence ID" value="EOO27522.1"/>
    <property type="molecule type" value="Genomic_DNA"/>
</dbReference>
<evidence type="ECO:0008006" key="3">
    <source>
        <dbReference type="Google" id="ProtNLM"/>
    </source>
</evidence>
<comment type="caution">
    <text evidence="1">The sequence shown here is derived from an EMBL/GenBank/DDBJ whole genome shotgun (WGS) entry which is preliminary data.</text>
</comment>
<organism evidence="1 2">
    <name type="scientific">Bacillus cereus VD133</name>
    <dbReference type="NCBI Taxonomy" id="1053233"/>
    <lineage>
        <taxon>Bacteria</taxon>
        <taxon>Bacillati</taxon>
        <taxon>Bacillota</taxon>
        <taxon>Bacilli</taxon>
        <taxon>Bacillales</taxon>
        <taxon>Bacillaceae</taxon>
        <taxon>Bacillus</taxon>
        <taxon>Bacillus cereus group</taxon>
    </lineage>
</organism>
<name>A0A9W5PLB4_BACCE</name>
<protein>
    <recommendedName>
        <fullName evidence="3">Lipoprotein</fullName>
    </recommendedName>
</protein>
<proteinExistence type="predicted"/>